<dbReference type="SUPFAM" id="SSF49599">
    <property type="entry name" value="TRAF domain-like"/>
    <property type="match status" value="1"/>
</dbReference>
<evidence type="ECO:0000313" key="3">
    <source>
        <dbReference type="EMBL" id="GIX94328.1"/>
    </source>
</evidence>
<dbReference type="Gene3D" id="2.60.210.10">
    <property type="entry name" value="Apoptosis, Tumor Necrosis Factor Receptor Associated Protein 2, Chain A"/>
    <property type="match status" value="1"/>
</dbReference>
<protein>
    <submittedName>
        <fullName evidence="3">Speckle-type POZ protein B</fullName>
    </submittedName>
</protein>
<dbReference type="InterPro" id="IPR002083">
    <property type="entry name" value="MATH/TRAF_dom"/>
</dbReference>
<comment type="caution">
    <text evidence="3">The sequence shown here is derived from an EMBL/GenBank/DDBJ whole genome shotgun (WGS) entry which is preliminary data.</text>
</comment>
<feature type="domain" description="MATH" evidence="2">
    <location>
        <begin position="40"/>
        <end position="172"/>
    </location>
</feature>
<evidence type="ECO:0000259" key="1">
    <source>
        <dbReference type="PROSITE" id="PS50097"/>
    </source>
</evidence>
<dbReference type="PROSITE" id="PS50097">
    <property type="entry name" value="BTB"/>
    <property type="match status" value="1"/>
</dbReference>
<feature type="domain" description="BTB" evidence="1">
    <location>
        <begin position="377"/>
        <end position="446"/>
    </location>
</feature>
<dbReference type="Pfam" id="PF22486">
    <property type="entry name" value="MATH_2"/>
    <property type="match status" value="1"/>
</dbReference>
<dbReference type="InterPro" id="IPR008974">
    <property type="entry name" value="TRAF-like"/>
</dbReference>
<dbReference type="GO" id="GO:0030163">
    <property type="term" value="P:protein catabolic process"/>
    <property type="evidence" value="ECO:0007669"/>
    <property type="project" value="UniProtKB-ARBA"/>
</dbReference>
<name>A0AAV4PD08_CAEEX</name>
<accession>A0AAV4PD08</accession>
<dbReference type="InterPro" id="IPR000210">
    <property type="entry name" value="BTB/POZ_dom"/>
</dbReference>
<dbReference type="PROSITE" id="PS50144">
    <property type="entry name" value="MATH"/>
    <property type="match status" value="1"/>
</dbReference>
<keyword evidence="4" id="KW-1185">Reference proteome</keyword>
<proteinExistence type="predicted"/>
<dbReference type="SUPFAM" id="SSF54695">
    <property type="entry name" value="POZ domain"/>
    <property type="match status" value="1"/>
</dbReference>
<reference evidence="3 4" key="1">
    <citation type="submission" date="2021-06" db="EMBL/GenBank/DDBJ databases">
        <title>Caerostris extrusa draft genome.</title>
        <authorList>
            <person name="Kono N."/>
            <person name="Arakawa K."/>
        </authorList>
    </citation>
    <scope>NUCLEOTIDE SEQUENCE [LARGE SCALE GENOMIC DNA]</scope>
</reference>
<gene>
    <name evidence="3" type="primary">spop-b_45</name>
    <name evidence="3" type="ORF">CEXT_729991</name>
</gene>
<organism evidence="3 4">
    <name type="scientific">Caerostris extrusa</name>
    <name type="common">Bark spider</name>
    <name type="synonym">Caerostris bankana</name>
    <dbReference type="NCBI Taxonomy" id="172846"/>
    <lineage>
        <taxon>Eukaryota</taxon>
        <taxon>Metazoa</taxon>
        <taxon>Ecdysozoa</taxon>
        <taxon>Arthropoda</taxon>
        <taxon>Chelicerata</taxon>
        <taxon>Arachnida</taxon>
        <taxon>Araneae</taxon>
        <taxon>Araneomorphae</taxon>
        <taxon>Entelegynae</taxon>
        <taxon>Araneoidea</taxon>
        <taxon>Araneidae</taxon>
        <taxon>Caerostris</taxon>
    </lineage>
</organism>
<dbReference type="EMBL" id="BPLR01004361">
    <property type="protein sequence ID" value="GIX94328.1"/>
    <property type="molecule type" value="Genomic_DNA"/>
</dbReference>
<sequence>MKFSIRCDPRSATFITYVDSLPLACETSDMATLVPKLRKDITFIWRVENYSYCWHRTGEYLTSPVFVAGILQNTEWTLCLYPRGDLEEQYLCCYLQREKEVDGPPTITVSYEIGLVAEDDTVHNLYVGKRSECLFKCGTGYGPSKFASFNEVLVHSRQKYLPQDTLTIYCRLWTYETKVNSIVQSFARTRIEIETVSFVHVIENFPRLKLHKKEFLEIESSSVDRPVIDVGTELVNDSLGEEGIVLEITAADETKTELSTCKVHLFDASRELIKCGSADSRFDFVKKSALIVPLTFSKKKLINRKNDYLPGNALVLRCECTFSTGVDIERIEKTVHGLHVIPPPVEPVEYGASGDALSKHSTVSDDLSLLYNEQILTDVTLKTKTGSFPVHRAVLAARSPEFKSMFTSKKETEADSAVVVLVEDLDDDTAQRLLLFLYTGVLEDLQWDTAYKLLKTAEKYQIEQLKIKCTSFCWATSVHPMPATYCCWQTEIKTST</sequence>
<dbReference type="CDD" id="cd00121">
    <property type="entry name" value="MATH"/>
    <property type="match status" value="1"/>
</dbReference>
<dbReference type="PANTHER" id="PTHR24413">
    <property type="entry name" value="SPECKLE-TYPE POZ PROTEIN"/>
    <property type="match status" value="1"/>
</dbReference>
<dbReference type="Proteomes" id="UP001054945">
    <property type="component" value="Unassembled WGS sequence"/>
</dbReference>
<dbReference type="Gene3D" id="3.30.710.10">
    <property type="entry name" value="Potassium Channel Kv1.1, Chain A"/>
    <property type="match status" value="1"/>
</dbReference>
<dbReference type="AlphaFoldDB" id="A0AAV4PD08"/>
<evidence type="ECO:0000313" key="4">
    <source>
        <dbReference type="Proteomes" id="UP001054945"/>
    </source>
</evidence>
<dbReference type="SMART" id="SM00225">
    <property type="entry name" value="BTB"/>
    <property type="match status" value="1"/>
</dbReference>
<dbReference type="CDD" id="cd18186">
    <property type="entry name" value="BTB_POZ_ZBTB_KLHL-like"/>
    <property type="match status" value="1"/>
</dbReference>
<evidence type="ECO:0000259" key="2">
    <source>
        <dbReference type="PROSITE" id="PS50144"/>
    </source>
</evidence>
<dbReference type="InterPro" id="IPR011333">
    <property type="entry name" value="SKP1/BTB/POZ_sf"/>
</dbReference>
<dbReference type="Pfam" id="PF00651">
    <property type="entry name" value="BTB"/>
    <property type="match status" value="1"/>
</dbReference>